<gene>
    <name evidence="1" type="ORF">CHT91_07980</name>
</gene>
<comment type="caution">
    <text evidence="1">The sequence shown here is derived from an EMBL/GenBank/DDBJ whole genome shotgun (WGS) entry which is preliminary data.</text>
</comment>
<evidence type="ECO:0000313" key="1">
    <source>
        <dbReference type="EMBL" id="RFT43945.1"/>
    </source>
</evidence>
<name>A0A3E2DEX9_9ACTN</name>
<protein>
    <submittedName>
        <fullName evidence="1">Uncharacterized protein</fullName>
    </submittedName>
</protein>
<proteinExistence type="predicted"/>
<sequence>MEASGWGYTGNLVWKNRDRSWFYLKWPRYTSASWVTVGKFRSFALANKRTRLADMWHGNVVQCGYNSAWYHSMIVAGRSGK</sequence>
<dbReference type="EMBL" id="NOWI01000006">
    <property type="protein sequence ID" value="RFT43945.1"/>
    <property type="molecule type" value="Genomic_DNA"/>
</dbReference>
<accession>A0A3E2DEX9</accession>
<organism evidence="1 2">
    <name type="scientific">Cutibacterium avidum</name>
    <dbReference type="NCBI Taxonomy" id="33010"/>
    <lineage>
        <taxon>Bacteria</taxon>
        <taxon>Bacillati</taxon>
        <taxon>Actinomycetota</taxon>
        <taxon>Actinomycetes</taxon>
        <taxon>Propionibacteriales</taxon>
        <taxon>Propionibacteriaceae</taxon>
        <taxon>Cutibacterium</taxon>
    </lineage>
</organism>
<dbReference type="Proteomes" id="UP000259211">
    <property type="component" value="Unassembled WGS sequence"/>
</dbReference>
<dbReference type="AlphaFoldDB" id="A0A3E2DEX9"/>
<reference evidence="1 2" key="1">
    <citation type="submission" date="2017-07" db="EMBL/GenBank/DDBJ databases">
        <authorList>
            <person name="Sun Z.S."/>
            <person name="Albrecht U."/>
            <person name="Echele G."/>
            <person name="Lee C.C."/>
        </authorList>
    </citation>
    <scope>NUCLEOTIDE SEQUENCE [LARGE SCALE GENOMIC DNA]</scope>
    <source>
        <strain evidence="1 2">P16-029</strain>
    </source>
</reference>
<evidence type="ECO:0000313" key="2">
    <source>
        <dbReference type="Proteomes" id="UP000259211"/>
    </source>
</evidence>